<dbReference type="Proteomes" id="UP000068447">
    <property type="component" value="Chromosome"/>
</dbReference>
<proteinExistence type="predicted"/>
<accession>A0A0U2Z7T9</accession>
<dbReference type="Gene3D" id="3.30.420.40">
    <property type="match status" value="2"/>
</dbReference>
<reference evidence="2 3" key="1">
    <citation type="submission" date="2015-12" db="EMBL/GenBank/DDBJ databases">
        <title>Complete genome of Lacimicrobium alkaliphilum KCTC 32984.</title>
        <authorList>
            <person name="Kim S.-G."/>
            <person name="Lee Y.-J."/>
        </authorList>
    </citation>
    <scope>NUCLEOTIDE SEQUENCE [LARGE SCALE GENOMIC DNA]</scope>
    <source>
        <strain evidence="2 3">YelD216</strain>
    </source>
</reference>
<dbReference type="CDD" id="cd24082">
    <property type="entry name" value="ASKHA_NBD_GspK-like"/>
    <property type="match status" value="1"/>
</dbReference>
<sequence>MTSQQKFFLGVDGGGSKCRVLLTDEQGTALGEGISGPANPNQGLDLAINSILCATEQALKDAGLSSDHIDQLYAGVGLAGVNLPKYRRMLEQWDHPFAQMHITTDLEIACLGAHDGEDGAVIISGTGSVGMARVDGEQHAFGGYGFSVGDQGSGAWIGHQAVINSLLALDGLRPVSELVPRLLSHTQCTDAQQLAEKMANLPPSAYARLAPLVIEQAESQQDAIALDILMSAADYINQLSRKLLTYHPPRLAMIGGLATPLHPWLAEDVKPHIKAAIHSPEVGAILFVKQKNAISENL</sequence>
<dbReference type="InterPro" id="IPR002731">
    <property type="entry name" value="ATPase_BadF"/>
</dbReference>
<organism evidence="2 3">
    <name type="scientific">Lacimicrobium alkaliphilum</name>
    <dbReference type="NCBI Taxonomy" id="1526571"/>
    <lineage>
        <taxon>Bacteria</taxon>
        <taxon>Pseudomonadati</taxon>
        <taxon>Pseudomonadota</taxon>
        <taxon>Gammaproteobacteria</taxon>
        <taxon>Alteromonadales</taxon>
        <taxon>Alteromonadaceae</taxon>
        <taxon>Lacimicrobium</taxon>
    </lineage>
</organism>
<protein>
    <recommendedName>
        <fullName evidence="1">ATPase BadF/BadG/BcrA/BcrD type domain-containing protein</fullName>
    </recommendedName>
</protein>
<dbReference type="PANTHER" id="PTHR43190:SF3">
    <property type="entry name" value="N-ACETYL-D-GLUCOSAMINE KINASE"/>
    <property type="match status" value="1"/>
</dbReference>
<keyword evidence="3" id="KW-1185">Reference proteome</keyword>
<gene>
    <name evidence="2" type="ORF">AT746_09745</name>
</gene>
<dbReference type="InterPro" id="IPR052519">
    <property type="entry name" value="Euk-type_GlcNAc_Kinase"/>
</dbReference>
<evidence type="ECO:0000313" key="3">
    <source>
        <dbReference type="Proteomes" id="UP000068447"/>
    </source>
</evidence>
<dbReference type="KEGG" id="lal:AT746_09745"/>
<feature type="domain" description="ATPase BadF/BadG/BcrA/BcrD type" evidence="1">
    <location>
        <begin position="9"/>
        <end position="287"/>
    </location>
</feature>
<dbReference type="STRING" id="1526571.AT746_09745"/>
<dbReference type="PANTHER" id="PTHR43190">
    <property type="entry name" value="N-ACETYL-D-GLUCOSAMINE KINASE"/>
    <property type="match status" value="1"/>
</dbReference>
<dbReference type="RefSeq" id="WP_062479780.1">
    <property type="nucleotide sequence ID" value="NZ_CP013650.1"/>
</dbReference>
<dbReference type="NCBIfam" id="NF046058">
    <property type="entry name" value="NagK_SO3507"/>
    <property type="match status" value="1"/>
</dbReference>
<dbReference type="InterPro" id="IPR043129">
    <property type="entry name" value="ATPase_NBD"/>
</dbReference>
<dbReference type="AlphaFoldDB" id="A0A0U2Z7T9"/>
<name>A0A0U2Z7T9_9ALTE</name>
<evidence type="ECO:0000313" key="2">
    <source>
        <dbReference type="EMBL" id="ALS98516.1"/>
    </source>
</evidence>
<evidence type="ECO:0000259" key="1">
    <source>
        <dbReference type="Pfam" id="PF01869"/>
    </source>
</evidence>
<dbReference type="SUPFAM" id="SSF53067">
    <property type="entry name" value="Actin-like ATPase domain"/>
    <property type="match status" value="2"/>
</dbReference>
<dbReference type="EMBL" id="CP013650">
    <property type="protein sequence ID" value="ALS98516.1"/>
    <property type="molecule type" value="Genomic_DNA"/>
</dbReference>
<dbReference type="Pfam" id="PF01869">
    <property type="entry name" value="BcrAD_BadFG"/>
    <property type="match status" value="1"/>
</dbReference>
<dbReference type="OrthoDB" id="9816014at2"/>